<organism evidence="1 2">
    <name type="scientific">Ignisphaera cupida</name>
    <dbReference type="NCBI Taxonomy" id="3050454"/>
    <lineage>
        <taxon>Archaea</taxon>
        <taxon>Thermoproteota</taxon>
        <taxon>Thermoprotei</taxon>
        <taxon>Desulfurococcales</taxon>
        <taxon>Desulfurococcaceae</taxon>
        <taxon>Ignisphaera</taxon>
    </lineage>
</organism>
<dbReference type="EMBL" id="JASNVW010000001">
    <property type="protein sequence ID" value="MDK6028306.1"/>
    <property type="molecule type" value="Genomic_DNA"/>
</dbReference>
<evidence type="ECO:0008006" key="3">
    <source>
        <dbReference type="Google" id="ProtNLM"/>
    </source>
</evidence>
<reference evidence="1 2" key="1">
    <citation type="submission" date="2023-05" db="EMBL/GenBank/DDBJ databases">
        <title>A new hyperthermophilic archaea 'Ignisphaera cupida' sp. nov. and description of the family 'Ignisphaeraceae' fam. nov.</title>
        <authorList>
            <person name="Podosokorskaya O.A."/>
            <person name="Elcheninov A.G."/>
            <person name="Klukina A."/>
            <person name="Merkel A.Y."/>
        </authorList>
    </citation>
    <scope>NUCLEOTIDE SEQUENCE [LARGE SCALE GENOMIC DNA]</scope>
    <source>
        <strain evidence="1 2">4213-co</strain>
    </source>
</reference>
<sequence length="373" mass="42945">MDFEKLLQRELELNDGILKLKPNFVARFYPSLGRLGVKKNYVEGLGWFSERWLASCVSVLGSETYGLSKIVFTHEAEVAEMFFRDAIKALPEVLLGPYAKLNNYSFGVLTKLLDPGVQIPLHFHAMEYHARKYWRSNPKEEAYYYLPHEEIGPTPYVHLGLFPDVSEEEILQRLKQWSDDTILDYSPAYLCRVGEGFHVLSGVLHAPCTLLTLEAQEESDVGTILQALWNGKILPKEQFLLNGPKTEEEILEMINWDVNKDPKFHRKYRLKPEIITETNEYIEKWIFNPIKIRKFAGKEIVIKPGSSIKFSEKGPFLLYVHSGKGRVNNIDVEGKNVGKDELFISYEGAKEYTITNTSNENLVVYKIFPPNVY</sequence>
<name>A0ABD4Z4S3_9CREN</name>
<dbReference type="RefSeq" id="WP_285273273.1">
    <property type="nucleotide sequence ID" value="NZ_JASNVW010000001.1"/>
</dbReference>
<dbReference type="AlphaFoldDB" id="A0ABD4Z4S3"/>
<gene>
    <name evidence="1" type="ORF">QPL79_02880</name>
</gene>
<dbReference type="Gene3D" id="2.60.120.10">
    <property type="entry name" value="Jelly Rolls"/>
    <property type="match status" value="1"/>
</dbReference>
<accession>A0ABD4Z4S3</accession>
<evidence type="ECO:0000313" key="1">
    <source>
        <dbReference type="EMBL" id="MDK6028306.1"/>
    </source>
</evidence>
<keyword evidence="2" id="KW-1185">Reference proteome</keyword>
<dbReference type="Proteomes" id="UP001529235">
    <property type="component" value="Unassembled WGS sequence"/>
</dbReference>
<dbReference type="InterPro" id="IPR011051">
    <property type="entry name" value="RmlC_Cupin_sf"/>
</dbReference>
<evidence type="ECO:0000313" key="2">
    <source>
        <dbReference type="Proteomes" id="UP001529235"/>
    </source>
</evidence>
<proteinExistence type="predicted"/>
<dbReference type="SUPFAM" id="SSF51182">
    <property type="entry name" value="RmlC-like cupins"/>
    <property type="match status" value="1"/>
</dbReference>
<protein>
    <recommendedName>
        <fullName evidence="3">Mannose-6-phosphate isomerase</fullName>
    </recommendedName>
</protein>
<comment type="caution">
    <text evidence="1">The sequence shown here is derived from an EMBL/GenBank/DDBJ whole genome shotgun (WGS) entry which is preliminary data.</text>
</comment>
<dbReference type="InterPro" id="IPR014710">
    <property type="entry name" value="RmlC-like_jellyroll"/>
</dbReference>